<feature type="domain" description="RNA polymerase sigma factor 70 region 4 type 2" evidence="6">
    <location>
        <begin position="110"/>
        <end position="161"/>
    </location>
</feature>
<comment type="similarity">
    <text evidence="1">Belongs to the sigma-70 factor family. ECF subfamily.</text>
</comment>
<protein>
    <submittedName>
        <fullName evidence="7">RNA polymerase sigma factor SigJ</fullName>
    </submittedName>
</protein>
<keyword evidence="2" id="KW-0805">Transcription regulation</keyword>
<gene>
    <name evidence="7" type="primary">sigJ</name>
    <name evidence="7" type="ORF">H9932_01130</name>
</gene>
<dbReference type="Gene3D" id="1.10.1740.10">
    <property type="match status" value="1"/>
</dbReference>
<evidence type="ECO:0000259" key="6">
    <source>
        <dbReference type="Pfam" id="PF08281"/>
    </source>
</evidence>
<dbReference type="Pfam" id="PF04542">
    <property type="entry name" value="Sigma70_r2"/>
    <property type="match status" value="1"/>
</dbReference>
<dbReference type="PANTHER" id="PTHR30173">
    <property type="entry name" value="SIGMA 19 FACTOR"/>
    <property type="match status" value="1"/>
</dbReference>
<dbReference type="AlphaFoldDB" id="A0A9D2PYR7"/>
<proteinExistence type="inferred from homology"/>
<dbReference type="NCBIfam" id="TIGR02937">
    <property type="entry name" value="sigma70-ECF"/>
    <property type="match status" value="1"/>
</dbReference>
<organism evidence="7 8">
    <name type="scientific">Candidatus Brachybacterium intestinipullorum</name>
    <dbReference type="NCBI Taxonomy" id="2838512"/>
    <lineage>
        <taxon>Bacteria</taxon>
        <taxon>Bacillati</taxon>
        <taxon>Actinomycetota</taxon>
        <taxon>Actinomycetes</taxon>
        <taxon>Micrococcales</taxon>
        <taxon>Dermabacteraceae</taxon>
        <taxon>Brachybacterium</taxon>
    </lineage>
</organism>
<dbReference type="GO" id="GO:0003677">
    <property type="term" value="F:DNA binding"/>
    <property type="evidence" value="ECO:0007669"/>
    <property type="project" value="InterPro"/>
</dbReference>
<dbReference type="PANTHER" id="PTHR30173:SF36">
    <property type="entry name" value="ECF RNA POLYMERASE SIGMA FACTOR SIGJ"/>
    <property type="match status" value="1"/>
</dbReference>
<dbReference type="InterPro" id="IPR013324">
    <property type="entry name" value="RNA_pol_sigma_r3/r4-like"/>
</dbReference>
<dbReference type="SUPFAM" id="SSF88946">
    <property type="entry name" value="Sigma2 domain of RNA polymerase sigma factors"/>
    <property type="match status" value="1"/>
</dbReference>
<dbReference type="SUPFAM" id="SSF88659">
    <property type="entry name" value="Sigma3 and sigma4 domains of RNA polymerase sigma factors"/>
    <property type="match status" value="1"/>
</dbReference>
<name>A0A9D2PYR7_9MICO</name>
<evidence type="ECO:0000313" key="7">
    <source>
        <dbReference type="EMBL" id="HJC68267.1"/>
    </source>
</evidence>
<dbReference type="Pfam" id="PF08281">
    <property type="entry name" value="Sigma70_r4_2"/>
    <property type="match status" value="1"/>
</dbReference>
<keyword evidence="3" id="KW-0731">Sigma factor</keyword>
<dbReference type="GO" id="GO:0016987">
    <property type="term" value="F:sigma factor activity"/>
    <property type="evidence" value="ECO:0007669"/>
    <property type="project" value="UniProtKB-KW"/>
</dbReference>
<reference evidence="7" key="1">
    <citation type="journal article" date="2021" name="PeerJ">
        <title>Extensive microbial diversity within the chicken gut microbiome revealed by metagenomics and culture.</title>
        <authorList>
            <person name="Gilroy R."/>
            <person name="Ravi A."/>
            <person name="Getino M."/>
            <person name="Pursley I."/>
            <person name="Horton D.L."/>
            <person name="Alikhan N.F."/>
            <person name="Baker D."/>
            <person name="Gharbi K."/>
            <person name="Hall N."/>
            <person name="Watson M."/>
            <person name="Adriaenssens E.M."/>
            <person name="Foster-Nyarko E."/>
            <person name="Jarju S."/>
            <person name="Secka A."/>
            <person name="Antonio M."/>
            <person name="Oren A."/>
            <person name="Chaudhuri R.R."/>
            <person name="La Ragione R."/>
            <person name="Hildebrand F."/>
            <person name="Pallen M.J."/>
        </authorList>
    </citation>
    <scope>NUCLEOTIDE SEQUENCE</scope>
    <source>
        <strain evidence="7">CHK130-7132</strain>
    </source>
</reference>
<dbReference type="Gene3D" id="1.10.10.10">
    <property type="entry name" value="Winged helix-like DNA-binding domain superfamily/Winged helix DNA-binding domain"/>
    <property type="match status" value="1"/>
</dbReference>
<reference evidence="7" key="2">
    <citation type="submission" date="2021-04" db="EMBL/GenBank/DDBJ databases">
        <authorList>
            <person name="Gilroy R."/>
        </authorList>
    </citation>
    <scope>NUCLEOTIDE SEQUENCE</scope>
    <source>
        <strain evidence="7">CHK130-7132</strain>
    </source>
</reference>
<keyword evidence="4" id="KW-0804">Transcription</keyword>
<dbReference type="NCBIfam" id="NF007214">
    <property type="entry name" value="PRK09636.1"/>
    <property type="match status" value="1"/>
</dbReference>
<dbReference type="EMBL" id="DWWC01000024">
    <property type="protein sequence ID" value="HJC68267.1"/>
    <property type="molecule type" value="Genomic_DNA"/>
</dbReference>
<comment type="caution">
    <text evidence="7">The sequence shown here is derived from an EMBL/GenBank/DDBJ whole genome shotgun (WGS) entry which is preliminary data.</text>
</comment>
<dbReference type="InterPro" id="IPR013249">
    <property type="entry name" value="RNA_pol_sigma70_r4_t2"/>
</dbReference>
<evidence type="ECO:0000259" key="5">
    <source>
        <dbReference type="Pfam" id="PF04542"/>
    </source>
</evidence>
<feature type="domain" description="RNA polymerase sigma-70 region 2" evidence="5">
    <location>
        <begin position="12"/>
        <end position="77"/>
    </location>
</feature>
<sequence length="294" mass="32281">MDSTRTEHQDAFEDHRRALLGAAYRVLGTVADSEDAVQETWLRWQKVDLAAVRDPRAYLLAAVTRTALNIVRSRDRRREEYIGPWLPEPVSTDVAADPGRAAEVADEISLALLVVLESLSPLERAAFVLREVFALPYPEVADTLERSEVSVRQLVSRARAHVRERTPRHPADASTHRALTTAFLEAAEGRTPLAELVEVLSPEVVLTTDAGGRAKAALRPIRGIGKVLPFIAGVLAKPEVEALSWAIHEVNGRPALVGHEGTRVDCVVWIEADGAVTTRIDMVRNPEKLGAVRL</sequence>
<evidence type="ECO:0000313" key="8">
    <source>
        <dbReference type="Proteomes" id="UP000823854"/>
    </source>
</evidence>
<dbReference type="InterPro" id="IPR052704">
    <property type="entry name" value="ECF_Sigma-70_Domain"/>
</dbReference>
<dbReference type="InterPro" id="IPR007627">
    <property type="entry name" value="RNA_pol_sigma70_r2"/>
</dbReference>
<dbReference type="InterPro" id="IPR013325">
    <property type="entry name" value="RNA_pol_sigma_r2"/>
</dbReference>
<evidence type="ECO:0000256" key="2">
    <source>
        <dbReference type="ARBA" id="ARBA00023015"/>
    </source>
</evidence>
<dbReference type="Proteomes" id="UP000823854">
    <property type="component" value="Unassembled WGS sequence"/>
</dbReference>
<accession>A0A9D2PYR7</accession>
<dbReference type="InterPro" id="IPR036388">
    <property type="entry name" value="WH-like_DNA-bd_sf"/>
</dbReference>
<dbReference type="GO" id="GO:0006352">
    <property type="term" value="P:DNA-templated transcription initiation"/>
    <property type="evidence" value="ECO:0007669"/>
    <property type="project" value="InterPro"/>
</dbReference>
<dbReference type="InterPro" id="IPR014284">
    <property type="entry name" value="RNA_pol_sigma-70_dom"/>
</dbReference>
<evidence type="ECO:0000256" key="4">
    <source>
        <dbReference type="ARBA" id="ARBA00023163"/>
    </source>
</evidence>
<evidence type="ECO:0000256" key="3">
    <source>
        <dbReference type="ARBA" id="ARBA00023082"/>
    </source>
</evidence>
<evidence type="ECO:0000256" key="1">
    <source>
        <dbReference type="ARBA" id="ARBA00010641"/>
    </source>
</evidence>